<evidence type="ECO:0000313" key="2">
    <source>
        <dbReference type="Proteomes" id="UP000034917"/>
    </source>
</evidence>
<reference evidence="1 2" key="1">
    <citation type="journal article" date="2015" name="Nature">
        <title>rRNA introns, odd ribosomes, and small enigmatic genomes across a large radiation of phyla.</title>
        <authorList>
            <person name="Brown C.T."/>
            <person name="Hug L.A."/>
            <person name="Thomas B.C."/>
            <person name="Sharon I."/>
            <person name="Castelle C.J."/>
            <person name="Singh A."/>
            <person name="Wilkins M.J."/>
            <person name="Williams K.H."/>
            <person name="Banfield J.F."/>
        </authorList>
    </citation>
    <scope>NUCLEOTIDE SEQUENCE [LARGE SCALE GENOMIC DNA]</scope>
</reference>
<sequence length="541" mass="64100">MILQRFIIVFLLLLFFPITALSKEKPQVIFINQVRGEECCSVGSLDNLKMQIEVFEKYEIPSFFTLRYDALINQDYIDYLKGVTTKYPKIINLGLFIEITPLLAKDSGVKYNGTVDRWFEAQNVFTIGYQKDDRIKIVDHLFKTFKGKFGYYPRLTSSWMIDTDSLNYLHSKYDTVAHQITREQWGVDSYTLYGGPPHYPYPASFKWAFIPDFSQKDPLLILRQTVTDPLYNYGETEKSYTSQPNDYLNAGLDLRYFKDLINQALFEQKTPGFALLGLENANEIKYQEEYLKQIEYVNEIKSRVFFPNLKELSDFWSKQKITYYQGKDLINNTNNEAEFITTPDNRVRQRKYLGKVYTTDYRYFHSGLVDPYNDYVAKKHGYWVVPYVLDFSHTYKKESIFPETKNDLVIDKQPDFKINKIDAKQFNKTRLRNYPYFLPEAIEREIYRKKSEVKVSIDKTIEIELFARDVYGYPVNISSPVEIKTDPFTEEIDYFPDSAKHIFILPNKKQDFQEIILVSNKKIIKKIWLFPKLFPFLKIIW</sequence>
<evidence type="ECO:0000313" key="1">
    <source>
        <dbReference type="EMBL" id="KKQ25870.1"/>
    </source>
</evidence>
<accession>A0A0G0GIC9</accession>
<comment type="caution">
    <text evidence="1">The sequence shown here is derived from an EMBL/GenBank/DDBJ whole genome shotgun (WGS) entry which is preliminary data.</text>
</comment>
<organism evidence="1 2">
    <name type="scientific">Candidatus Roizmanbacteria bacterium GW2011_GWC2_37_13</name>
    <dbReference type="NCBI Taxonomy" id="1618486"/>
    <lineage>
        <taxon>Bacteria</taxon>
        <taxon>Candidatus Roizmaniibacteriota</taxon>
    </lineage>
</organism>
<name>A0A0G0GIC9_9BACT</name>
<protein>
    <submittedName>
        <fullName evidence="1">Uncharacterized protein</fullName>
    </submittedName>
</protein>
<dbReference type="Proteomes" id="UP000034917">
    <property type="component" value="Unassembled WGS sequence"/>
</dbReference>
<gene>
    <name evidence="1" type="ORF">US40_C0005G0040</name>
</gene>
<dbReference type="EMBL" id="LBSV01000005">
    <property type="protein sequence ID" value="KKQ25870.1"/>
    <property type="molecule type" value="Genomic_DNA"/>
</dbReference>
<dbReference type="AlphaFoldDB" id="A0A0G0GIC9"/>
<proteinExistence type="predicted"/>